<dbReference type="HOGENOM" id="CLU_021868_0_0_1"/>
<feature type="signal peptide" evidence="8">
    <location>
        <begin position="1"/>
        <end position="20"/>
    </location>
</feature>
<dbReference type="GeneID" id="4707580"/>
<keyword evidence="10" id="KW-0413">Isomerase</keyword>
<sequence>MRPTLLAWSLLSLLSIPTFAIPSGGTANDIGSTNSRLVKRADPVEKAASGPVSTTFNGIEVPPLKELTAESFDQAIKEGYWFVKHYSPSCPHCRAIAPTWQTLYEYYYTSKPISSSSDTQSLNSFQGFYNFHFASMNCQAFADLCKKLDVKWFPTFSLYRNGELVEQFEGAKTMEGLSEFIEGKLESIRPGSRPPKGVKLPKPGDKQVDSGAAPETPAAKDKDREAGVKAGEKHNEQAAQLVNKESAESPAAAKVAKKKPSAPANPQGISVPLTAESFQKLVTTTRDPWFIKFYAPWCGHCQALAPVWGGMAREMQHTLNIGEVNCDAEPRLCKDARVNAYPTMYFFRGGERVEYTGLRGLGDLVNYAKKAVDIGSGIPDVDAAEFKELEEKEEVIFLYFYDHATTSEDFEAMERLTLSLIGHARMVKTSSAALAERFKITTWPRLLVSRDGRPSYYNALAPKDMRDIRQILKWMRSVWLPIVPELTVSNAREIMDGRYVVLGILSRHRSDDFILAKRELKSAALEWMEKQTQLFRLERQELRDAKQLRIEEADDRNDQRALRAAKNTRITIREDDKKQVGFAWVDGEFWERWLKTTFGLDVKDGERVIINDQDNRRYWDSTSSGASIMASRTSILETIPLVISNSPKLTPKSTIGTFESIVFVSRSFISGHPIIFAILLTITIAATTYLARGRLAKRGLGRDGILGAAKASNGGFFRLDGKEGLLNGGATGKVD</sequence>
<protein>
    <submittedName>
        <fullName evidence="10">Disulfide isomerase, putative</fullName>
    </submittedName>
</protein>
<dbReference type="STRING" id="344612.A1C6A8"/>
<dbReference type="InterPro" id="IPR013766">
    <property type="entry name" value="Thioredoxin_domain"/>
</dbReference>
<dbReference type="CDD" id="cd02961">
    <property type="entry name" value="PDI_a_family"/>
    <property type="match status" value="2"/>
</dbReference>
<dbReference type="SUPFAM" id="SSF52833">
    <property type="entry name" value="Thioredoxin-like"/>
    <property type="match status" value="3"/>
</dbReference>
<keyword evidence="3 7" id="KW-1133">Transmembrane helix</keyword>
<evidence type="ECO:0000256" key="7">
    <source>
        <dbReference type="SAM" id="Phobius"/>
    </source>
</evidence>
<dbReference type="InterPro" id="IPR036249">
    <property type="entry name" value="Thioredoxin-like_sf"/>
</dbReference>
<proteinExistence type="predicted"/>
<dbReference type="GO" id="GO:0005789">
    <property type="term" value="C:endoplasmic reticulum membrane"/>
    <property type="evidence" value="ECO:0007669"/>
    <property type="project" value="UniProtKB-SubCell"/>
</dbReference>
<evidence type="ECO:0000313" key="10">
    <source>
        <dbReference type="EMBL" id="EAW13929.1"/>
    </source>
</evidence>
<dbReference type="InterPro" id="IPR052250">
    <property type="entry name" value="PDI_TMX3"/>
</dbReference>
<evidence type="ECO:0000259" key="9">
    <source>
        <dbReference type="PROSITE" id="PS51352"/>
    </source>
</evidence>
<dbReference type="AlphaFoldDB" id="A1C6A8"/>
<dbReference type="OrthoDB" id="72053at2759"/>
<dbReference type="RefSeq" id="XP_001275355.1">
    <property type="nucleotide sequence ID" value="XM_001275354.1"/>
</dbReference>
<evidence type="ECO:0000256" key="6">
    <source>
        <dbReference type="SAM" id="MobiDB-lite"/>
    </source>
</evidence>
<dbReference type="OMA" id="IFVYFYD"/>
<dbReference type="EMBL" id="DS027045">
    <property type="protein sequence ID" value="EAW13929.1"/>
    <property type="molecule type" value="Genomic_DNA"/>
</dbReference>
<dbReference type="VEuPathDB" id="FungiDB:ACLA_069590"/>
<dbReference type="GO" id="GO:0016853">
    <property type="term" value="F:isomerase activity"/>
    <property type="evidence" value="ECO:0007669"/>
    <property type="project" value="UniProtKB-KW"/>
</dbReference>
<dbReference type="PROSITE" id="PS51352">
    <property type="entry name" value="THIOREDOXIN_2"/>
    <property type="match status" value="2"/>
</dbReference>
<organism evidence="10 11">
    <name type="scientific">Aspergillus clavatus (strain ATCC 1007 / CBS 513.65 / DSM 816 / NCTC 3887 / NRRL 1 / QM 1276 / 107)</name>
    <dbReference type="NCBI Taxonomy" id="344612"/>
    <lineage>
        <taxon>Eukaryota</taxon>
        <taxon>Fungi</taxon>
        <taxon>Dikarya</taxon>
        <taxon>Ascomycota</taxon>
        <taxon>Pezizomycotina</taxon>
        <taxon>Eurotiomycetes</taxon>
        <taxon>Eurotiomycetidae</taxon>
        <taxon>Eurotiales</taxon>
        <taxon>Aspergillaceae</taxon>
        <taxon>Aspergillus</taxon>
        <taxon>Aspergillus subgen. Fumigati</taxon>
    </lineage>
</organism>
<dbReference type="PANTHER" id="PTHR46426:SF1">
    <property type="entry name" value="PROTEIN DISULFIDE-ISOMERASE TMX3"/>
    <property type="match status" value="1"/>
</dbReference>
<dbReference type="Proteomes" id="UP000006701">
    <property type="component" value="Unassembled WGS sequence"/>
</dbReference>
<evidence type="ECO:0000256" key="4">
    <source>
        <dbReference type="ARBA" id="ARBA00023136"/>
    </source>
</evidence>
<dbReference type="KEGG" id="act:ACLA_069590"/>
<dbReference type="Gene3D" id="3.40.30.10">
    <property type="entry name" value="Glutaredoxin"/>
    <property type="match status" value="3"/>
</dbReference>
<comment type="function">
    <text evidence="5">Probable disulfide isomerase, which participates in the folding of proteins containing disulfide bonds. May act as a dithiol oxidase. Acts as a regulator of endoplasmic reticulum-mitochondria contact sites via its ability to regulate redox signals.</text>
</comment>
<dbReference type="Pfam" id="PF00085">
    <property type="entry name" value="Thioredoxin"/>
    <property type="match status" value="2"/>
</dbReference>
<evidence type="ECO:0000313" key="11">
    <source>
        <dbReference type="Proteomes" id="UP000006701"/>
    </source>
</evidence>
<evidence type="ECO:0000256" key="1">
    <source>
        <dbReference type="ARBA" id="ARBA00004389"/>
    </source>
</evidence>
<keyword evidence="11" id="KW-1185">Reference proteome</keyword>
<evidence type="ECO:0000256" key="2">
    <source>
        <dbReference type="ARBA" id="ARBA00022692"/>
    </source>
</evidence>
<keyword evidence="8" id="KW-0732">Signal</keyword>
<evidence type="ECO:0000256" key="8">
    <source>
        <dbReference type="SAM" id="SignalP"/>
    </source>
</evidence>
<evidence type="ECO:0000256" key="5">
    <source>
        <dbReference type="ARBA" id="ARBA00045246"/>
    </source>
</evidence>
<dbReference type="eggNOG" id="KOG0191">
    <property type="taxonomic scope" value="Eukaryota"/>
</dbReference>
<feature type="region of interest" description="Disordered" evidence="6">
    <location>
        <begin position="185"/>
        <end position="270"/>
    </location>
</feature>
<keyword evidence="4 7" id="KW-0472">Membrane</keyword>
<dbReference type="InterPro" id="IPR017937">
    <property type="entry name" value="Thioredoxin_CS"/>
</dbReference>
<feature type="chain" id="PRO_5002632809" evidence="8">
    <location>
        <begin position="21"/>
        <end position="735"/>
    </location>
</feature>
<keyword evidence="2 7" id="KW-0812">Transmembrane</keyword>
<feature type="domain" description="Thioredoxin" evidence="9">
    <location>
        <begin position="253"/>
        <end position="477"/>
    </location>
</feature>
<accession>A1C6A8</accession>
<feature type="transmembrane region" description="Helical" evidence="7">
    <location>
        <begin position="674"/>
        <end position="692"/>
    </location>
</feature>
<evidence type="ECO:0000256" key="3">
    <source>
        <dbReference type="ARBA" id="ARBA00022989"/>
    </source>
</evidence>
<name>A1C6A8_ASPCL</name>
<feature type="domain" description="Thioredoxin" evidence="9">
    <location>
        <begin position="41"/>
        <end position="186"/>
    </location>
</feature>
<dbReference type="PANTHER" id="PTHR46426">
    <property type="entry name" value="PROTEIN DISULFIDE-ISOMERASE TMX3"/>
    <property type="match status" value="1"/>
</dbReference>
<comment type="subcellular location">
    <subcellularLocation>
        <location evidence="1">Endoplasmic reticulum membrane</location>
        <topology evidence="1">Single-pass membrane protein</topology>
    </subcellularLocation>
</comment>
<gene>
    <name evidence="10" type="ORF">ACLA_069590</name>
</gene>
<dbReference type="PROSITE" id="PS00194">
    <property type="entry name" value="THIOREDOXIN_1"/>
    <property type="match status" value="1"/>
</dbReference>
<feature type="compositionally biased region" description="Basic and acidic residues" evidence="6">
    <location>
        <begin position="218"/>
        <end position="236"/>
    </location>
</feature>
<reference evidence="10 11" key="1">
    <citation type="journal article" date="2008" name="PLoS Genet.">
        <title>Genomic islands in the pathogenic filamentous fungus Aspergillus fumigatus.</title>
        <authorList>
            <person name="Fedorova N.D."/>
            <person name="Khaldi N."/>
            <person name="Joardar V.S."/>
            <person name="Maiti R."/>
            <person name="Amedeo P."/>
            <person name="Anderson M.J."/>
            <person name="Crabtree J."/>
            <person name="Silva J.C."/>
            <person name="Badger J.H."/>
            <person name="Albarraq A."/>
            <person name="Angiuoli S."/>
            <person name="Bussey H."/>
            <person name="Bowyer P."/>
            <person name="Cotty P.J."/>
            <person name="Dyer P.S."/>
            <person name="Egan A."/>
            <person name="Galens K."/>
            <person name="Fraser-Liggett C.M."/>
            <person name="Haas B.J."/>
            <person name="Inman J.M."/>
            <person name="Kent R."/>
            <person name="Lemieux S."/>
            <person name="Malavazi I."/>
            <person name="Orvis J."/>
            <person name="Roemer T."/>
            <person name="Ronning C.M."/>
            <person name="Sundaram J.P."/>
            <person name="Sutton G."/>
            <person name="Turner G."/>
            <person name="Venter J.C."/>
            <person name="White O.R."/>
            <person name="Whitty B.R."/>
            <person name="Youngman P."/>
            <person name="Wolfe K.H."/>
            <person name="Goldman G.H."/>
            <person name="Wortman J.R."/>
            <person name="Jiang B."/>
            <person name="Denning D.W."/>
            <person name="Nierman W.C."/>
        </authorList>
    </citation>
    <scope>NUCLEOTIDE SEQUENCE [LARGE SCALE GENOMIC DNA]</scope>
    <source>
        <strain evidence="11">ATCC 1007 / CBS 513.65 / DSM 816 / NCTC 3887 / NRRL 1</strain>
    </source>
</reference>